<dbReference type="Pfam" id="PF01152">
    <property type="entry name" value="Bac_globin"/>
    <property type="match status" value="1"/>
</dbReference>
<dbReference type="eggNOG" id="COG2346">
    <property type="taxonomic scope" value="Bacteria"/>
</dbReference>
<accession>R1G7G1</accession>
<evidence type="ECO:0000313" key="6">
    <source>
        <dbReference type="Proteomes" id="UP000014139"/>
    </source>
</evidence>
<dbReference type="GO" id="GO:0020037">
    <property type="term" value="F:heme binding"/>
    <property type="evidence" value="ECO:0007669"/>
    <property type="project" value="InterPro"/>
</dbReference>
<dbReference type="AlphaFoldDB" id="R1G7G1"/>
<dbReference type="SUPFAM" id="SSF46458">
    <property type="entry name" value="Globin-like"/>
    <property type="match status" value="1"/>
</dbReference>
<dbReference type="GO" id="GO:0046872">
    <property type="term" value="F:metal ion binding"/>
    <property type="evidence" value="ECO:0007669"/>
    <property type="project" value="UniProtKB-KW"/>
</dbReference>
<sequence length="170" mass="18485">PPGRADVLAPGAPACQARRMRPTLYEFAGGDPAFRALAAAHHERCLADPELNHPFSHPGQHPQHVERLAWYWAEVLGGPPRFSNECSDHSAMLRMHAGNGDMSDLGRRFVVCFVQAADDAGLPADPEFRAALRAYMEWAVAEVLTYPGPATGVPAGLAVPRWSWNGLQPL</sequence>
<keyword evidence="1" id="KW-0813">Transport</keyword>
<keyword evidence="3" id="KW-0479">Metal-binding</keyword>
<feature type="non-terminal residue" evidence="5">
    <location>
        <position position="1"/>
    </location>
</feature>
<evidence type="ECO:0000313" key="5">
    <source>
        <dbReference type="EMBL" id="EOD67358.1"/>
    </source>
</evidence>
<dbReference type="PATRIC" id="fig|1292037.4.peg.3218"/>
<dbReference type="InterPro" id="IPR009050">
    <property type="entry name" value="Globin-like_sf"/>
</dbReference>
<evidence type="ECO:0000256" key="1">
    <source>
        <dbReference type="ARBA" id="ARBA00022448"/>
    </source>
</evidence>
<dbReference type="RefSeq" id="WP_003082524.1">
    <property type="nucleotide sequence ID" value="NZ_AOUO01000219.1"/>
</dbReference>
<keyword evidence="6" id="KW-1185">Reference proteome</keyword>
<dbReference type="CDD" id="cd14775">
    <property type="entry name" value="TrHb2_O-like"/>
    <property type="match status" value="1"/>
</dbReference>
<dbReference type="GO" id="GO:0019825">
    <property type="term" value="F:oxygen binding"/>
    <property type="evidence" value="ECO:0007669"/>
    <property type="project" value="InterPro"/>
</dbReference>
<proteinExistence type="predicted"/>
<evidence type="ECO:0000256" key="2">
    <source>
        <dbReference type="ARBA" id="ARBA00022617"/>
    </source>
</evidence>
<evidence type="ECO:0000256" key="4">
    <source>
        <dbReference type="ARBA" id="ARBA00023004"/>
    </source>
</evidence>
<dbReference type="Gene3D" id="1.10.490.10">
    <property type="entry name" value="Globins"/>
    <property type="match status" value="1"/>
</dbReference>
<name>R1G7G1_9PSEU</name>
<reference evidence="5 6" key="1">
    <citation type="submission" date="2013-02" db="EMBL/GenBank/DDBJ databases">
        <title>Draft genome sequence of Amycolatopsis vancoresmycina strain DSM 44592T.</title>
        <authorList>
            <person name="Kumar S."/>
            <person name="Kaur N."/>
            <person name="Kaur C."/>
            <person name="Raghava G.P.S."/>
            <person name="Mayilraj S."/>
        </authorList>
    </citation>
    <scope>NUCLEOTIDE SEQUENCE [LARGE SCALE GENOMIC DNA]</scope>
    <source>
        <strain evidence="5 6">DSM 44592</strain>
    </source>
</reference>
<dbReference type="EMBL" id="AOUO01000219">
    <property type="protein sequence ID" value="EOD67358.1"/>
    <property type="molecule type" value="Genomic_DNA"/>
</dbReference>
<gene>
    <name evidence="5" type="ORF">H480_16825</name>
</gene>
<keyword evidence="2" id="KW-0349">Heme</keyword>
<comment type="caution">
    <text evidence="5">The sequence shown here is derived from an EMBL/GenBank/DDBJ whole genome shotgun (WGS) entry which is preliminary data.</text>
</comment>
<dbReference type="InterPro" id="IPR012292">
    <property type="entry name" value="Globin/Proto"/>
</dbReference>
<evidence type="ECO:0000256" key="3">
    <source>
        <dbReference type="ARBA" id="ARBA00022723"/>
    </source>
</evidence>
<dbReference type="InterPro" id="IPR001486">
    <property type="entry name" value="Hemoglobin_trunc"/>
</dbReference>
<keyword evidence="4" id="KW-0408">Iron</keyword>
<dbReference type="Proteomes" id="UP000014139">
    <property type="component" value="Unassembled WGS sequence"/>
</dbReference>
<protein>
    <submittedName>
        <fullName evidence="5">Oxygen-binding heme protein</fullName>
    </submittedName>
</protein>
<organism evidence="5 6">
    <name type="scientific">Amycolatopsis vancoresmycina DSM 44592</name>
    <dbReference type="NCBI Taxonomy" id="1292037"/>
    <lineage>
        <taxon>Bacteria</taxon>
        <taxon>Bacillati</taxon>
        <taxon>Actinomycetota</taxon>
        <taxon>Actinomycetes</taxon>
        <taxon>Pseudonocardiales</taxon>
        <taxon>Pseudonocardiaceae</taxon>
        <taxon>Amycolatopsis</taxon>
    </lineage>
</organism>